<sequence>MALPEDLLCILEMTYTLKYPKSDDDDEEDSKIRDISGGFINIANIEALGKGSRRQQQALIPNNPPTKPMTMKLILLHLKEKGLYNKHHEGLLFHTFRDCLIE</sequence>
<proteinExistence type="predicted"/>
<comment type="caution">
    <text evidence="1">The sequence shown here is derived from an EMBL/GenBank/DDBJ whole genome shotgun (WGS) entry which is preliminary data.</text>
</comment>
<dbReference type="AlphaFoldDB" id="A0AAN9J9Y2"/>
<name>A0AAN9J9Y2_CLITE</name>
<reference evidence="1 2" key="1">
    <citation type="submission" date="2024-01" db="EMBL/GenBank/DDBJ databases">
        <title>The genomes of 5 underutilized Papilionoideae crops provide insights into root nodulation and disease resistance.</title>
        <authorList>
            <person name="Yuan L."/>
        </authorList>
    </citation>
    <scope>NUCLEOTIDE SEQUENCE [LARGE SCALE GENOMIC DNA]</scope>
    <source>
        <strain evidence="1">LY-2023</strain>
        <tissue evidence="1">Leaf</tissue>
    </source>
</reference>
<evidence type="ECO:0000313" key="2">
    <source>
        <dbReference type="Proteomes" id="UP001359559"/>
    </source>
</evidence>
<organism evidence="1 2">
    <name type="scientific">Clitoria ternatea</name>
    <name type="common">Butterfly pea</name>
    <dbReference type="NCBI Taxonomy" id="43366"/>
    <lineage>
        <taxon>Eukaryota</taxon>
        <taxon>Viridiplantae</taxon>
        <taxon>Streptophyta</taxon>
        <taxon>Embryophyta</taxon>
        <taxon>Tracheophyta</taxon>
        <taxon>Spermatophyta</taxon>
        <taxon>Magnoliopsida</taxon>
        <taxon>eudicotyledons</taxon>
        <taxon>Gunneridae</taxon>
        <taxon>Pentapetalae</taxon>
        <taxon>rosids</taxon>
        <taxon>fabids</taxon>
        <taxon>Fabales</taxon>
        <taxon>Fabaceae</taxon>
        <taxon>Papilionoideae</taxon>
        <taxon>50 kb inversion clade</taxon>
        <taxon>NPAAA clade</taxon>
        <taxon>indigoferoid/millettioid clade</taxon>
        <taxon>Phaseoleae</taxon>
        <taxon>Clitoria</taxon>
    </lineage>
</organism>
<keyword evidence="2" id="KW-1185">Reference proteome</keyword>
<dbReference type="EMBL" id="JAYKXN010000004">
    <property type="protein sequence ID" value="KAK7294389.1"/>
    <property type="molecule type" value="Genomic_DNA"/>
</dbReference>
<dbReference type="Proteomes" id="UP001359559">
    <property type="component" value="Unassembled WGS sequence"/>
</dbReference>
<protein>
    <submittedName>
        <fullName evidence="1">Uncharacterized protein</fullName>
    </submittedName>
</protein>
<accession>A0AAN9J9Y2</accession>
<gene>
    <name evidence="1" type="ORF">RJT34_17278</name>
</gene>
<evidence type="ECO:0000313" key="1">
    <source>
        <dbReference type="EMBL" id="KAK7294389.1"/>
    </source>
</evidence>